<protein>
    <submittedName>
        <fullName evidence="1">NAD-dependent epimerase/dehydratase family protein</fullName>
    </submittedName>
</protein>
<evidence type="ECO:0000313" key="2">
    <source>
        <dbReference type="Proteomes" id="UP000308836"/>
    </source>
</evidence>
<evidence type="ECO:0000313" key="1">
    <source>
        <dbReference type="EMBL" id="TGY65703.1"/>
    </source>
</evidence>
<dbReference type="EMBL" id="SRYG01000014">
    <property type="protein sequence ID" value="TGY65703.1"/>
    <property type="molecule type" value="Genomic_DNA"/>
</dbReference>
<sequence>MKTILVTGANGYIASYIAAVNQTKFNWIKMTRKDADLSDPDAVERFVRSQDFDLCLHTAANATTAVCEENPALAHRINVESTEAIAKVCHEKGARLIFCSTEQVFNGKTNFGPFAEEEDIAAVTVYGQNKIECEKILHQWCPDAVILRFSWMMGLSMPGIKASPNIVSNVMNAILHQQPTLFTVHEKRCMTYARRLAEQFEAITTLPAGIYHVASANDKSTYESAKTVASMLGATPEAIARYILPNEERYADRFRDYRLDAQKLAQYGITFGTFDEDVEAILRDFGWRKSS</sequence>
<accession>A0AC61R6E0</accession>
<reference evidence="1" key="1">
    <citation type="submission" date="2019-04" db="EMBL/GenBank/DDBJ databases">
        <title>Microbes associate with the intestines of laboratory mice.</title>
        <authorList>
            <person name="Navarre W."/>
            <person name="Wong E."/>
            <person name="Huang K."/>
            <person name="Tropini C."/>
            <person name="Ng K."/>
            <person name="Yu B."/>
        </authorList>
    </citation>
    <scope>NUCLEOTIDE SEQUENCE</scope>
    <source>
        <strain evidence="1">NM09_H32</strain>
    </source>
</reference>
<comment type="caution">
    <text evidence="1">The sequence shown here is derived from an EMBL/GenBank/DDBJ whole genome shotgun (WGS) entry which is preliminary data.</text>
</comment>
<keyword evidence="2" id="KW-1185">Reference proteome</keyword>
<name>A0AC61R6E0_9FIRM</name>
<gene>
    <name evidence="1" type="ORF">E5336_07685</name>
</gene>
<proteinExistence type="predicted"/>
<dbReference type="Proteomes" id="UP000308836">
    <property type="component" value="Unassembled WGS sequence"/>
</dbReference>
<organism evidence="1 2">
    <name type="scientific">Dubosiella muris</name>
    <dbReference type="NCBI Taxonomy" id="3038133"/>
    <lineage>
        <taxon>Bacteria</taxon>
        <taxon>Bacillati</taxon>
        <taxon>Bacillota</taxon>
        <taxon>Erysipelotrichia</taxon>
        <taxon>Erysipelotrichales</taxon>
        <taxon>Erysipelotrichaceae</taxon>
        <taxon>Dubosiella</taxon>
    </lineage>
</organism>